<evidence type="ECO:0000313" key="1">
    <source>
        <dbReference type="EMBL" id="MFK2903593.1"/>
    </source>
</evidence>
<evidence type="ECO:0000313" key="2">
    <source>
        <dbReference type="Proteomes" id="UP001620460"/>
    </source>
</evidence>
<organism evidence="1 2">
    <name type="scientific">Dyella ginsengisoli</name>
    <dbReference type="NCBI Taxonomy" id="363848"/>
    <lineage>
        <taxon>Bacteria</taxon>
        <taxon>Pseudomonadati</taxon>
        <taxon>Pseudomonadota</taxon>
        <taxon>Gammaproteobacteria</taxon>
        <taxon>Lysobacterales</taxon>
        <taxon>Rhodanobacteraceae</taxon>
        <taxon>Dyella</taxon>
    </lineage>
</organism>
<dbReference type="EMBL" id="JADIKM010000001">
    <property type="protein sequence ID" value="MFK2903593.1"/>
    <property type="molecule type" value="Genomic_DNA"/>
</dbReference>
<reference evidence="1 2" key="1">
    <citation type="submission" date="2020-10" db="EMBL/GenBank/DDBJ databases">
        <title>Phylogeny of dyella-like bacteria.</title>
        <authorList>
            <person name="Fu J."/>
        </authorList>
    </citation>
    <scope>NUCLEOTIDE SEQUENCE [LARGE SCALE GENOMIC DNA]</scope>
    <source>
        <strain evidence="1 2">Gsoil3046</strain>
    </source>
</reference>
<proteinExistence type="predicted"/>
<accession>A0ABW8JRV2</accession>
<dbReference type="Proteomes" id="UP001620460">
    <property type="component" value="Unassembled WGS sequence"/>
</dbReference>
<dbReference type="RefSeq" id="WP_404631178.1">
    <property type="nucleotide sequence ID" value="NZ_JADIKM010000001.1"/>
</dbReference>
<keyword evidence="2" id="KW-1185">Reference proteome</keyword>
<sequence length="169" mass="17948">MLLAGLAACSSHAVRPDTPPPNEGDASWHAVEQPETVHYQLAMGEVSSGATAFQRVTPIYPVAQLAACPPAVEVTAKLIVDRAGKVTDVRPGNAASAEADLAPYLDATRTAALRWQFNPLQINHWAADANGESHVVDSRTEPFSLDYLFRFTCHAGKAQVTVGDKLASG</sequence>
<evidence type="ECO:0008006" key="3">
    <source>
        <dbReference type="Google" id="ProtNLM"/>
    </source>
</evidence>
<comment type="caution">
    <text evidence="1">The sequence shown here is derived from an EMBL/GenBank/DDBJ whole genome shotgun (WGS) entry which is preliminary data.</text>
</comment>
<name>A0ABW8JRV2_9GAMM</name>
<protein>
    <recommendedName>
        <fullName evidence="3">Lipoprotein</fullName>
    </recommendedName>
</protein>
<gene>
    <name evidence="1" type="ORF">ISP17_06445</name>
</gene>